<organism evidence="4">
    <name type="scientific">Arthroderma gypseum (strain ATCC MYA-4604 / CBS 118893)</name>
    <name type="common">Microsporum gypseum</name>
    <dbReference type="NCBI Taxonomy" id="535722"/>
    <lineage>
        <taxon>Eukaryota</taxon>
        <taxon>Fungi</taxon>
        <taxon>Dikarya</taxon>
        <taxon>Ascomycota</taxon>
        <taxon>Pezizomycotina</taxon>
        <taxon>Eurotiomycetes</taxon>
        <taxon>Eurotiomycetidae</taxon>
        <taxon>Onygenales</taxon>
        <taxon>Arthrodermataceae</taxon>
        <taxon>Nannizzia</taxon>
    </lineage>
</organism>
<dbReference type="GeneID" id="10029744"/>
<gene>
    <name evidence="3" type="ORF">MGYG_04623</name>
</gene>
<feature type="chain" id="PRO_5003190560" description="LysM domain-containing protein" evidence="2">
    <location>
        <begin position="18"/>
        <end position="182"/>
    </location>
</feature>
<dbReference type="Gene3D" id="3.10.350.10">
    <property type="entry name" value="LysM domain"/>
    <property type="match status" value="1"/>
</dbReference>
<dbReference type="VEuPathDB" id="FungiDB:MGYG_04623"/>
<evidence type="ECO:0000256" key="2">
    <source>
        <dbReference type="SAM" id="SignalP"/>
    </source>
</evidence>
<dbReference type="EMBL" id="DS989824">
    <property type="protein sequence ID" value="EFR01620.1"/>
    <property type="molecule type" value="Genomic_DNA"/>
</dbReference>
<proteinExistence type="predicted"/>
<dbReference type="OMA" id="AMNPGLH"/>
<evidence type="ECO:0000256" key="1">
    <source>
        <dbReference type="SAM" id="MobiDB-lite"/>
    </source>
</evidence>
<evidence type="ECO:0000313" key="3">
    <source>
        <dbReference type="EMBL" id="EFR01620.1"/>
    </source>
</evidence>
<feature type="compositionally biased region" description="Polar residues" evidence="1">
    <location>
        <begin position="96"/>
        <end position="109"/>
    </location>
</feature>
<dbReference type="InterPro" id="IPR036779">
    <property type="entry name" value="LysM_dom_sf"/>
</dbReference>
<dbReference type="eggNOG" id="ENOG502RQX1">
    <property type="taxonomic scope" value="Eukaryota"/>
</dbReference>
<dbReference type="RefSeq" id="XP_003174450.1">
    <property type="nucleotide sequence ID" value="XM_003174402.1"/>
</dbReference>
<evidence type="ECO:0000313" key="4">
    <source>
        <dbReference type="Proteomes" id="UP000002669"/>
    </source>
</evidence>
<feature type="signal peptide" evidence="2">
    <location>
        <begin position="1"/>
        <end position="17"/>
    </location>
</feature>
<reference evidence="4" key="1">
    <citation type="journal article" date="2012" name="MBio">
        <title>Comparative genome analysis of Trichophyton rubrum and related dermatophytes reveals candidate genes involved in infection.</title>
        <authorList>
            <person name="Martinez D.A."/>
            <person name="Oliver B.G."/>
            <person name="Graeser Y."/>
            <person name="Goldberg J.M."/>
            <person name="Li W."/>
            <person name="Martinez-Rossi N.M."/>
            <person name="Monod M."/>
            <person name="Shelest E."/>
            <person name="Barton R.C."/>
            <person name="Birch E."/>
            <person name="Brakhage A.A."/>
            <person name="Chen Z."/>
            <person name="Gurr S.J."/>
            <person name="Heiman D."/>
            <person name="Heitman J."/>
            <person name="Kosti I."/>
            <person name="Rossi A."/>
            <person name="Saif S."/>
            <person name="Samalova M."/>
            <person name="Saunders C.W."/>
            <person name="Shea T."/>
            <person name="Summerbell R.C."/>
            <person name="Xu J."/>
            <person name="Young S."/>
            <person name="Zeng Q."/>
            <person name="Birren B.W."/>
            <person name="Cuomo C.A."/>
            <person name="White T.C."/>
        </authorList>
    </citation>
    <scope>NUCLEOTIDE SEQUENCE [LARGE SCALE GENOMIC DNA]</scope>
    <source>
        <strain evidence="4">ATCC MYA-4604 / CBS 118893</strain>
    </source>
</reference>
<keyword evidence="4" id="KW-1185">Reference proteome</keyword>
<sequence length="182" mass="18900">MRFQLLILLASALAVAAQSTPEDCVLPSGCGLGLTSNAKTCEEIISLNQIPLELFKELNPGVDCDHLKQGKCYCVDTLEGWKPPGTTLVDSTSMTMSPTAHNMSSTPDNAPTSMPTTSAETSSMATATPTDHGSTAMTTTTAPSASSSQPAPNAAPNPGSLAQAAATYGWLTMFVVMMGYHL</sequence>
<name>E4UU30_ARTGP</name>
<accession>E4UU30</accession>
<keyword evidence="2" id="KW-0732">Signal</keyword>
<dbReference type="STRING" id="535722.E4UU30"/>
<evidence type="ECO:0008006" key="5">
    <source>
        <dbReference type="Google" id="ProtNLM"/>
    </source>
</evidence>
<dbReference type="AlphaFoldDB" id="E4UU30"/>
<dbReference type="HOGENOM" id="CLU_1403358_0_0_1"/>
<feature type="region of interest" description="Disordered" evidence="1">
    <location>
        <begin position="96"/>
        <end position="158"/>
    </location>
</feature>
<dbReference type="Proteomes" id="UP000002669">
    <property type="component" value="Unassembled WGS sequence"/>
</dbReference>
<dbReference type="OrthoDB" id="5985073at2759"/>
<dbReference type="InParanoid" id="E4UU30"/>
<protein>
    <recommendedName>
        <fullName evidence="5">LysM domain-containing protein</fullName>
    </recommendedName>
</protein>
<feature type="compositionally biased region" description="Low complexity" evidence="1">
    <location>
        <begin position="110"/>
        <end position="158"/>
    </location>
</feature>